<accession>A0ABT7C268</accession>
<keyword evidence="2" id="KW-1185">Reference proteome</keyword>
<proteinExistence type="predicted"/>
<dbReference type="Proteomes" id="UP001232992">
    <property type="component" value="Unassembled WGS sequence"/>
</dbReference>
<evidence type="ECO:0000313" key="1">
    <source>
        <dbReference type="EMBL" id="MDJ1185529.1"/>
    </source>
</evidence>
<gene>
    <name evidence="1" type="ORF">PMH09_20290</name>
</gene>
<sequence>MTINKVKPLNFSSAYIDARYVENVENYHIPHRTIVVNPEETDAYLKEEHVSIIPAFSSTIVRKTTIEKAKSLLLLEVVDTHNIGKIVFEPGWDILGNIIDFPKDIPLWKSPQDEAGIIAVDPYFMARQSSQPDRQEQFSLKVNLWYAPSHTDCAIHNQHDFLELHTQVWGQGRMQKFKENNFDSLYEDLVMVEGYTQIVPFCKVGENQKYTYPWHQYYSDNDCIWMAIEYHPKANSN</sequence>
<name>A0ABT7C268_9CYAN</name>
<organism evidence="1 2">
    <name type="scientific">Roseofilum casamattae BLCC-M143</name>
    <dbReference type="NCBI Taxonomy" id="3022442"/>
    <lineage>
        <taxon>Bacteria</taxon>
        <taxon>Bacillati</taxon>
        <taxon>Cyanobacteriota</taxon>
        <taxon>Cyanophyceae</taxon>
        <taxon>Desertifilales</taxon>
        <taxon>Desertifilaceae</taxon>
        <taxon>Roseofilum</taxon>
        <taxon>Roseofilum casamattae</taxon>
    </lineage>
</organism>
<reference evidence="1 2" key="1">
    <citation type="submission" date="2023-01" db="EMBL/GenBank/DDBJ databases">
        <title>Novel diversity within Roseofilum (Cyanobacteria; Desertifilaceae) from marine benthic mats with descriptions of four novel species.</title>
        <authorList>
            <person name="Wang Y."/>
            <person name="Berthold D.E."/>
            <person name="Hu J."/>
            <person name="Lefler F.W."/>
            <person name="Laughinghouse H.D. IV."/>
        </authorList>
    </citation>
    <scope>NUCLEOTIDE SEQUENCE [LARGE SCALE GENOMIC DNA]</scope>
    <source>
        <strain evidence="1 2">BLCC-M143</strain>
    </source>
</reference>
<dbReference type="RefSeq" id="WP_283760170.1">
    <property type="nucleotide sequence ID" value="NZ_JAQOSQ010000038.1"/>
</dbReference>
<protein>
    <submittedName>
        <fullName evidence="1">Uncharacterized protein</fullName>
    </submittedName>
</protein>
<dbReference type="EMBL" id="JAQOSQ010000038">
    <property type="protein sequence ID" value="MDJ1185529.1"/>
    <property type="molecule type" value="Genomic_DNA"/>
</dbReference>
<evidence type="ECO:0000313" key="2">
    <source>
        <dbReference type="Proteomes" id="UP001232992"/>
    </source>
</evidence>
<comment type="caution">
    <text evidence="1">The sequence shown here is derived from an EMBL/GenBank/DDBJ whole genome shotgun (WGS) entry which is preliminary data.</text>
</comment>